<evidence type="ECO:0000313" key="1">
    <source>
        <dbReference type="EMBL" id="EER20260.1"/>
    </source>
</evidence>
<dbReference type="AlphaFoldDB" id="C5K5I3"/>
<protein>
    <submittedName>
        <fullName evidence="1">Uncharacterized protein</fullName>
    </submittedName>
</protein>
<dbReference type="InParanoid" id="C5K5I3"/>
<sequence length="71" mass="8190">VQTVCGHDALEANRRFPCRTFFGFPTDYPKYLLIASNRCLSNMIVSSSDMEQLYEDMTRIIEARHAMMVVV</sequence>
<keyword evidence="2" id="KW-1185">Reference proteome</keyword>
<dbReference type="GeneID" id="9053802"/>
<name>C5K5I3_PERM5</name>
<dbReference type="EMBL" id="GG670630">
    <property type="protein sequence ID" value="EER20260.1"/>
    <property type="molecule type" value="Genomic_DNA"/>
</dbReference>
<gene>
    <name evidence="1" type="ORF">Pmar_PMAR016267</name>
</gene>
<organism evidence="2">
    <name type="scientific">Perkinsus marinus (strain ATCC 50983 / TXsc)</name>
    <dbReference type="NCBI Taxonomy" id="423536"/>
    <lineage>
        <taxon>Eukaryota</taxon>
        <taxon>Sar</taxon>
        <taxon>Alveolata</taxon>
        <taxon>Perkinsozoa</taxon>
        <taxon>Perkinsea</taxon>
        <taxon>Perkinsida</taxon>
        <taxon>Perkinsidae</taxon>
        <taxon>Perkinsus</taxon>
    </lineage>
</organism>
<feature type="non-terminal residue" evidence="1">
    <location>
        <position position="1"/>
    </location>
</feature>
<evidence type="ECO:0000313" key="2">
    <source>
        <dbReference type="Proteomes" id="UP000007800"/>
    </source>
</evidence>
<dbReference type="OrthoDB" id="10264376at2759"/>
<proteinExistence type="predicted"/>
<reference evidence="1 2" key="1">
    <citation type="submission" date="2008-07" db="EMBL/GenBank/DDBJ databases">
        <authorList>
            <person name="El-Sayed N."/>
            <person name="Caler E."/>
            <person name="Inman J."/>
            <person name="Amedeo P."/>
            <person name="Hass B."/>
            <person name="Wortman J."/>
        </authorList>
    </citation>
    <scope>NUCLEOTIDE SEQUENCE [LARGE SCALE GENOMIC DNA]</scope>
    <source>
        <strain evidence="2">ATCC 50983 / TXsc</strain>
    </source>
</reference>
<dbReference type="Proteomes" id="UP000007800">
    <property type="component" value="Unassembled WGS sequence"/>
</dbReference>
<dbReference type="RefSeq" id="XP_002788464.1">
    <property type="nucleotide sequence ID" value="XM_002788418.1"/>
</dbReference>
<accession>C5K5I3</accession>